<dbReference type="InterPro" id="IPR001647">
    <property type="entry name" value="HTH_TetR"/>
</dbReference>
<comment type="caution">
    <text evidence="6">The sequence shown here is derived from an EMBL/GenBank/DDBJ whole genome shotgun (WGS) entry which is preliminary data.</text>
</comment>
<keyword evidence="2 4" id="KW-0238">DNA-binding</keyword>
<keyword evidence="3" id="KW-0804">Transcription</keyword>
<dbReference type="AlphaFoldDB" id="A0A1T3NKH1"/>
<dbReference type="SUPFAM" id="SSF46689">
    <property type="entry name" value="Homeodomain-like"/>
    <property type="match status" value="1"/>
</dbReference>
<dbReference type="Proteomes" id="UP000190037">
    <property type="component" value="Unassembled WGS sequence"/>
</dbReference>
<proteinExistence type="predicted"/>
<keyword evidence="7" id="KW-1185">Reference proteome</keyword>
<evidence type="ECO:0000259" key="5">
    <source>
        <dbReference type="PROSITE" id="PS50977"/>
    </source>
</evidence>
<dbReference type="InterPro" id="IPR009057">
    <property type="entry name" value="Homeodomain-like_sf"/>
</dbReference>
<dbReference type="EMBL" id="MWQN01000004">
    <property type="protein sequence ID" value="OPC77336.1"/>
    <property type="molecule type" value="Genomic_DNA"/>
</dbReference>
<dbReference type="STRING" id="159449.B4N89_43230"/>
<dbReference type="GO" id="GO:0000976">
    <property type="term" value="F:transcription cis-regulatory region binding"/>
    <property type="evidence" value="ECO:0007669"/>
    <property type="project" value="TreeGrafter"/>
</dbReference>
<dbReference type="Pfam" id="PF00440">
    <property type="entry name" value="TetR_N"/>
    <property type="match status" value="1"/>
</dbReference>
<keyword evidence="1" id="KW-0805">Transcription regulation</keyword>
<evidence type="ECO:0000256" key="1">
    <source>
        <dbReference type="ARBA" id="ARBA00023015"/>
    </source>
</evidence>
<dbReference type="PANTHER" id="PTHR30055:SF234">
    <property type="entry name" value="HTH-TYPE TRANSCRIPTIONAL REGULATOR BETI"/>
    <property type="match status" value="1"/>
</dbReference>
<evidence type="ECO:0000256" key="2">
    <source>
        <dbReference type="ARBA" id="ARBA00023125"/>
    </source>
</evidence>
<feature type="domain" description="HTH tetR-type" evidence="5">
    <location>
        <begin position="11"/>
        <end position="72"/>
    </location>
</feature>
<dbReference type="PANTHER" id="PTHR30055">
    <property type="entry name" value="HTH-TYPE TRANSCRIPTIONAL REGULATOR RUTR"/>
    <property type="match status" value="1"/>
</dbReference>
<dbReference type="InterPro" id="IPR050109">
    <property type="entry name" value="HTH-type_TetR-like_transc_reg"/>
</dbReference>
<organism evidence="6 7">
    <name type="scientific">Embleya scabrispora</name>
    <dbReference type="NCBI Taxonomy" id="159449"/>
    <lineage>
        <taxon>Bacteria</taxon>
        <taxon>Bacillati</taxon>
        <taxon>Actinomycetota</taxon>
        <taxon>Actinomycetes</taxon>
        <taxon>Kitasatosporales</taxon>
        <taxon>Streptomycetaceae</taxon>
        <taxon>Embleya</taxon>
    </lineage>
</organism>
<dbReference type="Gene3D" id="1.10.357.10">
    <property type="entry name" value="Tetracycline Repressor, domain 2"/>
    <property type="match status" value="1"/>
</dbReference>
<name>A0A1T3NKH1_9ACTN</name>
<evidence type="ECO:0000256" key="3">
    <source>
        <dbReference type="ARBA" id="ARBA00023163"/>
    </source>
</evidence>
<protein>
    <recommendedName>
        <fullName evidence="5">HTH tetR-type domain-containing protein</fullName>
    </recommendedName>
</protein>
<dbReference type="GO" id="GO:0003700">
    <property type="term" value="F:DNA-binding transcription factor activity"/>
    <property type="evidence" value="ECO:0007669"/>
    <property type="project" value="TreeGrafter"/>
</dbReference>
<evidence type="ECO:0000313" key="7">
    <source>
        <dbReference type="Proteomes" id="UP000190037"/>
    </source>
</evidence>
<gene>
    <name evidence="6" type="ORF">B4N89_43230</name>
</gene>
<evidence type="ECO:0000313" key="6">
    <source>
        <dbReference type="EMBL" id="OPC77336.1"/>
    </source>
</evidence>
<sequence length="220" mass="24025">MSYTPPVDVKTRTRARILDAAERLFAERGIAAVSLREIGAAAGQRNNSAVQYHFGTREALVRALYEDRLAPLNLRRLDLLAALPDERRDDLSALVDIHLRPLAEAMRDGARESHYARFVHRFTLEGEVLSPPLGSDVAGGVRAVTALIEDALATAEPDTPPAVHATRLRLMLLLVTATLADSERRLDQGAELPLPFEDLLTELADAAVGVLDPTGAVRRR</sequence>
<accession>A0A1T3NKH1</accession>
<evidence type="ECO:0000256" key="4">
    <source>
        <dbReference type="PROSITE-ProRule" id="PRU00335"/>
    </source>
</evidence>
<reference evidence="6 7" key="1">
    <citation type="submission" date="2017-03" db="EMBL/GenBank/DDBJ databases">
        <title>Draft genome sequence of Streptomyces scabrisporus NF3, endophyte isolated from Amphipterygium adstringens.</title>
        <authorList>
            <person name="Vazquez M."/>
            <person name="Ceapa C.D."/>
            <person name="Rodriguez Luna D."/>
            <person name="Sanchez Esquivel S."/>
        </authorList>
    </citation>
    <scope>NUCLEOTIDE SEQUENCE [LARGE SCALE GENOMIC DNA]</scope>
    <source>
        <strain evidence="6 7">NF3</strain>
    </source>
</reference>
<comment type="caution">
    <text evidence="4">Lacks conserved residue(s) required for the propagation of feature annotation.</text>
</comment>
<dbReference type="PROSITE" id="PS50977">
    <property type="entry name" value="HTH_TETR_2"/>
    <property type="match status" value="1"/>
</dbReference>